<evidence type="ECO:0008006" key="3">
    <source>
        <dbReference type="Google" id="ProtNLM"/>
    </source>
</evidence>
<dbReference type="EMBL" id="PPPD01000001">
    <property type="protein sequence ID" value="PNY80780.1"/>
    <property type="molecule type" value="Genomic_DNA"/>
</dbReference>
<dbReference type="RefSeq" id="WP_103310947.1">
    <property type="nucleotide sequence ID" value="NZ_PPPD01000001.1"/>
</dbReference>
<dbReference type="InterPro" id="IPR036390">
    <property type="entry name" value="WH_DNA-bd_sf"/>
</dbReference>
<dbReference type="Proteomes" id="UP000236379">
    <property type="component" value="Unassembled WGS sequence"/>
</dbReference>
<gene>
    <name evidence="1" type="ORF">CVO96_04810</name>
</gene>
<keyword evidence="2" id="KW-1185">Reference proteome</keyword>
<evidence type="ECO:0000313" key="2">
    <source>
        <dbReference type="Proteomes" id="UP000236379"/>
    </source>
</evidence>
<dbReference type="Gene3D" id="1.10.10.10">
    <property type="entry name" value="Winged helix-like DNA-binding domain superfamily/Winged helix DNA-binding domain"/>
    <property type="match status" value="1"/>
</dbReference>
<dbReference type="AlphaFoldDB" id="A0A2K3UW86"/>
<dbReference type="SUPFAM" id="SSF46785">
    <property type="entry name" value="Winged helix' DNA-binding domain"/>
    <property type="match status" value="1"/>
</dbReference>
<organism evidence="1 2">
    <name type="scientific">Deinococcus koreensis</name>
    <dbReference type="NCBI Taxonomy" id="2054903"/>
    <lineage>
        <taxon>Bacteria</taxon>
        <taxon>Thermotogati</taxon>
        <taxon>Deinococcota</taxon>
        <taxon>Deinococci</taxon>
        <taxon>Deinococcales</taxon>
        <taxon>Deinococcaceae</taxon>
        <taxon>Deinococcus</taxon>
    </lineage>
</organism>
<dbReference type="InterPro" id="IPR036388">
    <property type="entry name" value="WH-like_DNA-bd_sf"/>
</dbReference>
<proteinExistence type="predicted"/>
<name>A0A2K3UW86_9DEIO</name>
<protein>
    <recommendedName>
        <fullName evidence="3">ArsR family transcriptional regulator</fullName>
    </recommendedName>
</protein>
<comment type="caution">
    <text evidence="1">The sequence shown here is derived from an EMBL/GenBank/DDBJ whole genome shotgun (WGS) entry which is preliminary data.</text>
</comment>
<accession>A0A2K3UW86</accession>
<reference evidence="1 2" key="1">
    <citation type="submission" date="2018-01" db="EMBL/GenBank/DDBJ databases">
        <title>Deinococcus koreensis sp. nov., a radiation-resistant bacterium isolated from river water.</title>
        <authorList>
            <person name="Choi A."/>
        </authorList>
    </citation>
    <scope>NUCLEOTIDE SEQUENCE [LARGE SCALE GENOMIC DNA]</scope>
    <source>
        <strain evidence="1 2">SJW1-2</strain>
    </source>
</reference>
<dbReference type="OrthoDB" id="71179at2"/>
<sequence length="223" mass="24390">MTETTTPAPALDTFMAQSPEQARLLLDIGGYPVLTQVLRGVVSAGEVARETGLPLKQAHHRLTRLCAAGLVEVCGERQRGGRPVKLYRARAASYRVPFSLTDAATTTELVQAISAPFMRAYAHALAALLQSDEERELLVQLNARGELQATLGDSQRFREEVHGVGTFTQVRLSGPDAAELERRLHELRLWASEHRQPEGEAETPGTASYLLALLLSPGSLRER</sequence>
<evidence type="ECO:0000313" key="1">
    <source>
        <dbReference type="EMBL" id="PNY80780.1"/>
    </source>
</evidence>